<dbReference type="PROSITE" id="PS00523">
    <property type="entry name" value="SULFATASE_1"/>
    <property type="match status" value="1"/>
</dbReference>
<proteinExistence type="inferred from homology"/>
<dbReference type="RefSeq" id="WP_258798088.1">
    <property type="nucleotide sequence ID" value="NZ_JANTHX010000005.1"/>
</dbReference>
<dbReference type="InterPro" id="IPR024607">
    <property type="entry name" value="Sulfatase_CS"/>
</dbReference>
<evidence type="ECO:0000259" key="5">
    <source>
        <dbReference type="Pfam" id="PF00884"/>
    </source>
</evidence>
<reference evidence="6 7" key="1">
    <citation type="submission" date="2022-08" db="EMBL/GenBank/DDBJ databases">
        <authorList>
            <person name="Li F."/>
        </authorList>
    </citation>
    <scope>NUCLEOTIDE SEQUENCE [LARGE SCALE GENOMIC DNA]</scope>
    <source>
        <strain evidence="6 7">10F1B-8-1</strain>
    </source>
</reference>
<comment type="similarity">
    <text evidence="1">Belongs to the sulfatase family.</text>
</comment>
<dbReference type="EMBL" id="JANTHX010000005">
    <property type="protein sequence ID" value="MCS0499069.1"/>
    <property type="molecule type" value="Genomic_DNA"/>
</dbReference>
<keyword evidence="7" id="KW-1185">Reference proteome</keyword>
<dbReference type="InterPro" id="IPR017850">
    <property type="entry name" value="Alkaline_phosphatase_core_sf"/>
</dbReference>
<keyword evidence="2" id="KW-0479">Metal-binding</keyword>
<dbReference type="InterPro" id="IPR050738">
    <property type="entry name" value="Sulfatase"/>
</dbReference>
<accession>A0ABT1ZEG9</accession>
<dbReference type="PANTHER" id="PTHR42693">
    <property type="entry name" value="ARYLSULFATASE FAMILY MEMBER"/>
    <property type="match status" value="1"/>
</dbReference>
<keyword evidence="3" id="KW-0378">Hydrolase</keyword>
<sequence length="785" mass="86450">MSDAGFPVNLDRNHLPEPEWAYPDAQITTYAADSTPDFPSPKQAPEGAPNILLVLLDDVGFGWPSVNGGLVRMPTAERLAGNGLFYNQFHTTSLCSPTRAALLTGRNHHTVATGVIQEMATGYPGYSGIIPKGTATFAELLKHAGYTSGWFGKNHNVPDNQTSAAGPFDNWPTHQGFDYFYGFISGETDQFFPSLYRGTQPVEPPARPEDGYQLTRDLADECIGWISRQKSIAPDRPFLAYFSAGAAHAPHQPPLDWRGRNAGRFDMGWDAYREQVHANQLERGVIPPGTRLTERPEQIPAWDSYPAEQRALFARQAENYADFLEHADFEVGRVVDAIEQIGELDNTIVIYIIGDNGSSGEGSLVGTPNELMSLNGRQPTIEEAIGFLDSWGLPGTSPHYAVGWAHAGDTPFQWTKQVASHFGGTRNSMIVSWPERITDTGRVRSQFHHVIDVTPTLLEIVGLAQPTEVNGYIQKPIEGTSFAYTFAADNADAPSTRTQQYFEMFGNRAMYADGWIASCRHGRLPWETSGSYSWDDDVWELYDITHDFSQSIDLAAQEPARLRQLQDLFMADAARYQVLPLDDRFAERLDVTLRPSYFAGRSRVTFHEGMTRLPEGSGPKLVSVPLTLTAEIEVRDSGAEGVVFAVGGDAAGWALFGWEGGIRFHYNFFGIRRYDLRSSDTLEPGTHTVVLTIAPRTPQPGGPADVSLAVDGGAPQTLELPEQVPQRCGTECLDVGQDSVSPVCDDYADRGVFPFTGRIHEVAFDFPDVVGPTGHERLELATRLD</sequence>
<protein>
    <submittedName>
        <fullName evidence="6">Arylsulfatase</fullName>
    </submittedName>
</protein>
<name>A0ABT1ZEG9_9MICO</name>
<organism evidence="6 7">
    <name type="scientific">Protaetiibacter mangrovi</name>
    <dbReference type="NCBI Taxonomy" id="2970926"/>
    <lineage>
        <taxon>Bacteria</taxon>
        <taxon>Bacillati</taxon>
        <taxon>Actinomycetota</taxon>
        <taxon>Actinomycetes</taxon>
        <taxon>Micrococcales</taxon>
        <taxon>Microbacteriaceae</taxon>
        <taxon>Protaetiibacter</taxon>
    </lineage>
</organism>
<evidence type="ECO:0000313" key="6">
    <source>
        <dbReference type="EMBL" id="MCS0499069.1"/>
    </source>
</evidence>
<dbReference type="Pfam" id="PF00884">
    <property type="entry name" value="Sulfatase"/>
    <property type="match status" value="1"/>
</dbReference>
<dbReference type="Gene3D" id="3.30.1120.10">
    <property type="match status" value="1"/>
</dbReference>
<dbReference type="InterPro" id="IPR000917">
    <property type="entry name" value="Sulfatase_N"/>
</dbReference>
<gene>
    <name evidence="6" type="ORF">NUH29_05835</name>
</gene>
<evidence type="ECO:0000256" key="1">
    <source>
        <dbReference type="ARBA" id="ARBA00008779"/>
    </source>
</evidence>
<dbReference type="Gene3D" id="3.40.720.10">
    <property type="entry name" value="Alkaline Phosphatase, subunit A"/>
    <property type="match status" value="1"/>
</dbReference>
<comment type="caution">
    <text evidence="6">The sequence shown here is derived from an EMBL/GenBank/DDBJ whole genome shotgun (WGS) entry which is preliminary data.</text>
</comment>
<evidence type="ECO:0000313" key="7">
    <source>
        <dbReference type="Proteomes" id="UP001205337"/>
    </source>
</evidence>
<keyword evidence="4" id="KW-0106">Calcium</keyword>
<evidence type="ECO:0000256" key="2">
    <source>
        <dbReference type="ARBA" id="ARBA00022723"/>
    </source>
</evidence>
<dbReference type="CDD" id="cd16025">
    <property type="entry name" value="PAS_like"/>
    <property type="match status" value="1"/>
</dbReference>
<dbReference type="SUPFAM" id="SSF53649">
    <property type="entry name" value="Alkaline phosphatase-like"/>
    <property type="match status" value="1"/>
</dbReference>
<evidence type="ECO:0000256" key="4">
    <source>
        <dbReference type="ARBA" id="ARBA00022837"/>
    </source>
</evidence>
<feature type="domain" description="Sulfatase N-terminal" evidence="5">
    <location>
        <begin position="49"/>
        <end position="462"/>
    </location>
</feature>
<dbReference type="PANTHER" id="PTHR42693:SF43">
    <property type="entry name" value="BLL2667 PROTEIN"/>
    <property type="match status" value="1"/>
</dbReference>
<dbReference type="Proteomes" id="UP001205337">
    <property type="component" value="Unassembled WGS sequence"/>
</dbReference>
<evidence type="ECO:0000256" key="3">
    <source>
        <dbReference type="ARBA" id="ARBA00022801"/>
    </source>
</evidence>